<feature type="non-terminal residue" evidence="2">
    <location>
        <position position="199"/>
    </location>
</feature>
<feature type="compositionally biased region" description="Basic and acidic residues" evidence="1">
    <location>
        <begin position="16"/>
        <end position="25"/>
    </location>
</feature>
<keyword evidence="2" id="KW-0378">Hydrolase</keyword>
<dbReference type="AlphaFoldDB" id="A0A086Q7H3"/>
<evidence type="ECO:0000313" key="2">
    <source>
        <dbReference type="EMBL" id="KFH08555.1"/>
    </source>
</evidence>
<comment type="caution">
    <text evidence="2">The sequence shown here is derived from an EMBL/GenBank/DDBJ whole genome shotgun (WGS) entry which is preliminary data.</text>
</comment>
<protein>
    <submittedName>
        <fullName evidence="2">DEAD/DEAH box helicase domain-containing protein</fullName>
    </submittedName>
</protein>
<evidence type="ECO:0000313" key="3">
    <source>
        <dbReference type="Proteomes" id="UP000028821"/>
    </source>
</evidence>
<dbReference type="VEuPathDB" id="ToxoDB:TGMAS_285660C"/>
<organism evidence="2 3">
    <name type="scientific">Toxoplasma gondii MAS</name>
    <dbReference type="NCBI Taxonomy" id="943118"/>
    <lineage>
        <taxon>Eukaryota</taxon>
        <taxon>Sar</taxon>
        <taxon>Alveolata</taxon>
        <taxon>Apicomplexa</taxon>
        <taxon>Conoidasida</taxon>
        <taxon>Coccidia</taxon>
        <taxon>Eucoccidiorida</taxon>
        <taxon>Eimeriorina</taxon>
        <taxon>Sarcocystidae</taxon>
        <taxon>Toxoplasma</taxon>
    </lineage>
</organism>
<proteinExistence type="predicted"/>
<gene>
    <name evidence="2" type="ORF">TGMAS_285660C</name>
</gene>
<feature type="region of interest" description="Disordered" evidence="1">
    <location>
        <begin position="16"/>
        <end position="36"/>
    </location>
</feature>
<dbReference type="GO" id="GO:0004386">
    <property type="term" value="F:helicase activity"/>
    <property type="evidence" value="ECO:0007669"/>
    <property type="project" value="UniProtKB-KW"/>
</dbReference>
<name>A0A086Q7H3_TOXGO</name>
<reference evidence="2 3" key="1">
    <citation type="submission" date="2014-04" db="EMBL/GenBank/DDBJ databases">
        <authorList>
            <person name="Sibley D."/>
            <person name="Venepally P."/>
            <person name="Karamycheva S."/>
            <person name="Hadjithomas M."/>
            <person name="Khan A."/>
            <person name="Brunk B."/>
            <person name="Roos D."/>
            <person name="Caler E."/>
            <person name="Lorenzi H."/>
        </authorList>
    </citation>
    <scope>NUCLEOTIDE SEQUENCE [LARGE SCALE GENOMIC DNA]</scope>
    <source>
        <strain evidence="2 3">MAS</strain>
    </source>
</reference>
<accession>A0A086Q7H3</accession>
<keyword evidence="2" id="KW-0347">Helicase</keyword>
<sequence length="199" mass="20983">MLVLLPPWVTAASLEETRGAGRRASEGPAGGDASSTSPVILSSGVIASSSAASSLSSSETEELFPGIREWILVRSVSLLQVEMLCEEIVTCPVGVSSKNIANGAVGSEDSQLLGILAQELERLASADARGEDTTNAGARKSACGALTPMSFSKPLKQLEVSLVSTLLLQKDLFSAIRQNKCFACPLREKHMQLTAHKRE</sequence>
<dbReference type="Proteomes" id="UP000028821">
    <property type="component" value="Unassembled WGS sequence"/>
</dbReference>
<evidence type="ECO:0000256" key="1">
    <source>
        <dbReference type="SAM" id="MobiDB-lite"/>
    </source>
</evidence>
<keyword evidence="2" id="KW-0547">Nucleotide-binding</keyword>
<keyword evidence="2" id="KW-0067">ATP-binding</keyword>
<dbReference type="EMBL" id="AEXC02002014">
    <property type="protein sequence ID" value="KFH08555.1"/>
    <property type="molecule type" value="Genomic_DNA"/>
</dbReference>